<feature type="compositionally biased region" description="Basic and acidic residues" evidence="1">
    <location>
        <begin position="67"/>
        <end position="86"/>
    </location>
</feature>
<sequence length="132" mass="13565">MQKIVMSLTVVVAAAAALSGCGGDDSTTAAPAASRLELDVVTGHQQRTGQPDDQPVVAGGRGAGPERPGRAGEGAGHDLGRAERRRSQAGCASRSARLGKQKAADQVVAAQAKVTSVKFKTQVVVDFFDRHC</sequence>
<organism evidence="3 4">
    <name type="scientific">Angustibacter aerolatus</name>
    <dbReference type="NCBI Taxonomy" id="1162965"/>
    <lineage>
        <taxon>Bacteria</taxon>
        <taxon>Bacillati</taxon>
        <taxon>Actinomycetota</taxon>
        <taxon>Actinomycetes</taxon>
        <taxon>Kineosporiales</taxon>
        <taxon>Kineosporiaceae</taxon>
    </lineage>
</organism>
<protein>
    <recommendedName>
        <fullName evidence="5">Lipoprotein</fullName>
    </recommendedName>
</protein>
<comment type="caution">
    <text evidence="3">The sequence shown here is derived from an EMBL/GenBank/DDBJ whole genome shotgun (WGS) entry which is preliminary data.</text>
</comment>
<dbReference type="PROSITE" id="PS51257">
    <property type="entry name" value="PROKAR_LIPOPROTEIN"/>
    <property type="match status" value="1"/>
</dbReference>
<evidence type="ECO:0000313" key="4">
    <source>
        <dbReference type="Proteomes" id="UP001157017"/>
    </source>
</evidence>
<gene>
    <name evidence="3" type="ORF">GCM10025868_10940</name>
</gene>
<accession>A0ABQ6JDH3</accession>
<dbReference type="Proteomes" id="UP001157017">
    <property type="component" value="Unassembled WGS sequence"/>
</dbReference>
<feature type="signal peptide" evidence="2">
    <location>
        <begin position="1"/>
        <end position="22"/>
    </location>
</feature>
<feature type="region of interest" description="Disordered" evidence="1">
    <location>
        <begin position="43"/>
        <end position="97"/>
    </location>
</feature>
<proteinExistence type="predicted"/>
<evidence type="ECO:0000256" key="2">
    <source>
        <dbReference type="SAM" id="SignalP"/>
    </source>
</evidence>
<dbReference type="EMBL" id="BSUZ01000001">
    <property type="protein sequence ID" value="GMA85844.1"/>
    <property type="molecule type" value="Genomic_DNA"/>
</dbReference>
<evidence type="ECO:0008006" key="5">
    <source>
        <dbReference type="Google" id="ProtNLM"/>
    </source>
</evidence>
<reference evidence="4" key="1">
    <citation type="journal article" date="2019" name="Int. J. Syst. Evol. Microbiol.">
        <title>The Global Catalogue of Microorganisms (GCM) 10K type strain sequencing project: providing services to taxonomists for standard genome sequencing and annotation.</title>
        <authorList>
            <consortium name="The Broad Institute Genomics Platform"/>
            <consortium name="The Broad Institute Genome Sequencing Center for Infectious Disease"/>
            <person name="Wu L."/>
            <person name="Ma J."/>
        </authorList>
    </citation>
    <scope>NUCLEOTIDE SEQUENCE [LARGE SCALE GENOMIC DNA]</scope>
    <source>
        <strain evidence="4">NBRC 108730</strain>
    </source>
</reference>
<feature type="chain" id="PRO_5046182849" description="Lipoprotein" evidence="2">
    <location>
        <begin position="23"/>
        <end position="132"/>
    </location>
</feature>
<keyword evidence="2" id="KW-0732">Signal</keyword>
<evidence type="ECO:0000256" key="1">
    <source>
        <dbReference type="SAM" id="MobiDB-lite"/>
    </source>
</evidence>
<name>A0ABQ6JDH3_9ACTN</name>
<keyword evidence="4" id="KW-1185">Reference proteome</keyword>
<evidence type="ECO:0000313" key="3">
    <source>
        <dbReference type="EMBL" id="GMA85844.1"/>
    </source>
</evidence>